<dbReference type="RefSeq" id="WP_057890826.1">
    <property type="nucleotide sequence ID" value="NZ_AZFV01000001.1"/>
</dbReference>
<dbReference type="GO" id="GO:0016646">
    <property type="term" value="F:oxidoreductase activity, acting on the CH-NH group of donors, NAD or NADP as acceptor"/>
    <property type="evidence" value="ECO:0007669"/>
    <property type="project" value="TreeGrafter"/>
</dbReference>
<dbReference type="InterPro" id="IPR051606">
    <property type="entry name" value="Polyketide_Oxido-like"/>
</dbReference>
<comment type="caution">
    <text evidence="2">The sequence shown here is derived from an EMBL/GenBank/DDBJ whole genome shotgun (WGS) entry which is preliminary data.</text>
</comment>
<evidence type="ECO:0000259" key="1">
    <source>
        <dbReference type="Pfam" id="PF13460"/>
    </source>
</evidence>
<dbReference type="Pfam" id="PF13460">
    <property type="entry name" value="NAD_binding_10"/>
    <property type="match status" value="1"/>
</dbReference>
<dbReference type="SUPFAM" id="SSF51735">
    <property type="entry name" value="NAD(P)-binding Rossmann-fold domains"/>
    <property type="match status" value="1"/>
</dbReference>
<feature type="domain" description="NAD(P)-binding" evidence="1">
    <location>
        <begin position="7"/>
        <end position="199"/>
    </location>
</feature>
<dbReference type="Gene3D" id="3.40.50.720">
    <property type="entry name" value="NAD(P)-binding Rossmann-like Domain"/>
    <property type="match status" value="1"/>
</dbReference>
<dbReference type="InterPro" id="IPR016040">
    <property type="entry name" value="NAD(P)-bd_dom"/>
</dbReference>
<accession>A0A0R1WSD0</accession>
<dbReference type="PATRIC" id="fig|1423774.3.peg.134"/>
<organism evidence="2 3">
    <name type="scientific">Companilactobacillus nantensis DSM 16982</name>
    <dbReference type="NCBI Taxonomy" id="1423774"/>
    <lineage>
        <taxon>Bacteria</taxon>
        <taxon>Bacillati</taxon>
        <taxon>Bacillota</taxon>
        <taxon>Bacilli</taxon>
        <taxon>Lactobacillales</taxon>
        <taxon>Lactobacillaceae</taxon>
        <taxon>Companilactobacillus</taxon>
    </lineage>
</organism>
<dbReference type="InterPro" id="IPR036291">
    <property type="entry name" value="NAD(P)-bd_dom_sf"/>
</dbReference>
<keyword evidence="3" id="KW-1185">Reference proteome</keyword>
<evidence type="ECO:0000313" key="2">
    <source>
        <dbReference type="EMBL" id="KRM18649.1"/>
    </source>
</evidence>
<dbReference type="STRING" id="1423774.FD31_GL000131"/>
<dbReference type="AlphaFoldDB" id="A0A0R1WSD0"/>
<dbReference type="EMBL" id="AZFV01000001">
    <property type="protein sequence ID" value="KRM18649.1"/>
    <property type="molecule type" value="Genomic_DNA"/>
</dbReference>
<name>A0A0R1WSD0_9LACO</name>
<dbReference type="PANTHER" id="PTHR43355">
    <property type="entry name" value="FLAVIN REDUCTASE (NADPH)"/>
    <property type="match status" value="1"/>
</dbReference>
<evidence type="ECO:0000313" key="3">
    <source>
        <dbReference type="Proteomes" id="UP000051302"/>
    </source>
</evidence>
<sequence length="213" mass="23850">MRLVVLGAYGKSGQAIINAASERGHEVLAVAHRRHDDITLPTKHILIKDLMELTFDDIAGYDAVIDAVSAWTPSTFSVHTDGISHLANLLRTTNTRYLKIGGAGTLYINKIHTKQLKDRENYPAEMLPLADVLCESLNRLRSYSDLAWTYVTPAFNYDPDGVATGKYRIDGEEFLDTSDDDSYISYMDFATALLDIIESKSYIRQRITLVSSR</sequence>
<reference evidence="2 3" key="1">
    <citation type="journal article" date="2015" name="Genome Announc.">
        <title>Expanding the biotechnology potential of lactobacilli through comparative genomics of 213 strains and associated genera.</title>
        <authorList>
            <person name="Sun Z."/>
            <person name="Harris H.M."/>
            <person name="McCann A."/>
            <person name="Guo C."/>
            <person name="Argimon S."/>
            <person name="Zhang W."/>
            <person name="Yang X."/>
            <person name="Jeffery I.B."/>
            <person name="Cooney J.C."/>
            <person name="Kagawa T.F."/>
            <person name="Liu W."/>
            <person name="Song Y."/>
            <person name="Salvetti E."/>
            <person name="Wrobel A."/>
            <person name="Rasinkangas P."/>
            <person name="Parkhill J."/>
            <person name="Rea M.C."/>
            <person name="O'Sullivan O."/>
            <person name="Ritari J."/>
            <person name="Douillard F.P."/>
            <person name="Paul Ross R."/>
            <person name="Yang R."/>
            <person name="Briner A.E."/>
            <person name="Felis G.E."/>
            <person name="de Vos W.M."/>
            <person name="Barrangou R."/>
            <person name="Klaenhammer T.R."/>
            <person name="Caufield P.W."/>
            <person name="Cui Y."/>
            <person name="Zhang H."/>
            <person name="O'Toole P.W."/>
        </authorList>
    </citation>
    <scope>NUCLEOTIDE SEQUENCE [LARGE SCALE GENOMIC DNA]</scope>
    <source>
        <strain evidence="2 3">DSM 16982</strain>
    </source>
</reference>
<gene>
    <name evidence="2" type="ORF">FD31_GL000131</name>
</gene>
<protein>
    <recommendedName>
        <fullName evidence="1">NAD(P)-binding domain-containing protein</fullName>
    </recommendedName>
</protein>
<dbReference type="PANTHER" id="PTHR43355:SF2">
    <property type="entry name" value="FLAVIN REDUCTASE (NADPH)"/>
    <property type="match status" value="1"/>
</dbReference>
<dbReference type="Proteomes" id="UP000051302">
    <property type="component" value="Unassembled WGS sequence"/>
</dbReference>
<proteinExistence type="predicted"/>